<comment type="caution">
    <text evidence="1">The sequence shown here is derived from an EMBL/GenBank/DDBJ whole genome shotgun (WGS) entry which is preliminary data.</text>
</comment>
<sequence length="50" mass="5073">MVLASIVSTSQTGSLELLATQLNNPPSLANNSGSTVTVSLTATGQWALIN</sequence>
<evidence type="ECO:0000313" key="1">
    <source>
        <dbReference type="EMBL" id="MBC1198266.1"/>
    </source>
</evidence>
<accession>A0A841VDN3</accession>
<protein>
    <submittedName>
        <fullName evidence="1">Uncharacterized protein</fullName>
    </submittedName>
</protein>
<gene>
    <name evidence="1" type="ORF">H0901_24325</name>
</gene>
<name>A0A841VDN3_MICAE</name>
<dbReference type="AlphaFoldDB" id="A0A841VDN3"/>
<reference evidence="1 2" key="1">
    <citation type="submission" date="2020-07" db="EMBL/GenBank/DDBJ databases">
        <title>Genomes of two Microcystis aeruginosa (Cyanobacteria) strains from Florida (USA) with disparate toxicogenic potential.</title>
        <authorList>
            <person name="Lefler F.W."/>
            <person name="Barbosa M."/>
            <person name="Berthold D.E."/>
            <person name="Laughinghouse H.D. IV."/>
        </authorList>
    </citation>
    <scope>NUCLEOTIDE SEQUENCE [LARGE SCALE GENOMIC DNA]</scope>
    <source>
        <strain evidence="1 2">BLCCF158</strain>
    </source>
</reference>
<organism evidence="1 2">
    <name type="scientific">Microcystis aeruginosa BLCC-F158</name>
    <dbReference type="NCBI Taxonomy" id="2755316"/>
    <lineage>
        <taxon>Bacteria</taxon>
        <taxon>Bacillati</taxon>
        <taxon>Cyanobacteriota</taxon>
        <taxon>Cyanophyceae</taxon>
        <taxon>Oscillatoriophycideae</taxon>
        <taxon>Chroococcales</taxon>
        <taxon>Microcystaceae</taxon>
        <taxon>Microcystis</taxon>
    </lineage>
</organism>
<dbReference type="Proteomes" id="UP000525432">
    <property type="component" value="Unassembled WGS sequence"/>
</dbReference>
<feature type="non-terminal residue" evidence="1">
    <location>
        <position position="50"/>
    </location>
</feature>
<dbReference type="EMBL" id="JACEGC010000327">
    <property type="protein sequence ID" value="MBC1198266.1"/>
    <property type="molecule type" value="Genomic_DNA"/>
</dbReference>
<proteinExistence type="predicted"/>
<evidence type="ECO:0000313" key="2">
    <source>
        <dbReference type="Proteomes" id="UP000525432"/>
    </source>
</evidence>